<evidence type="ECO:0000313" key="2">
    <source>
        <dbReference type="Proteomes" id="UP000033980"/>
    </source>
</evidence>
<protein>
    <submittedName>
        <fullName evidence="1">Ferredoxin</fullName>
    </submittedName>
</protein>
<dbReference type="AlphaFoldDB" id="A0A0G1DAR7"/>
<dbReference type="SUPFAM" id="SSF54862">
    <property type="entry name" value="4Fe-4S ferredoxins"/>
    <property type="match status" value="1"/>
</dbReference>
<dbReference type="Gene3D" id="3.30.70.20">
    <property type="match status" value="1"/>
</dbReference>
<reference evidence="1 2" key="1">
    <citation type="journal article" date="2015" name="Nature">
        <title>rRNA introns, odd ribosomes, and small enigmatic genomes across a large radiation of phyla.</title>
        <authorList>
            <person name="Brown C.T."/>
            <person name="Hug L.A."/>
            <person name="Thomas B.C."/>
            <person name="Sharon I."/>
            <person name="Castelle C.J."/>
            <person name="Singh A."/>
            <person name="Wilkins M.J."/>
            <person name="Williams K.H."/>
            <person name="Banfield J.F."/>
        </authorList>
    </citation>
    <scope>NUCLEOTIDE SEQUENCE [LARGE SCALE GENOMIC DNA]</scope>
</reference>
<dbReference type="Proteomes" id="UP000033980">
    <property type="component" value="Unassembled WGS sequence"/>
</dbReference>
<dbReference type="EMBL" id="LCFK01000003">
    <property type="protein sequence ID" value="KKS94764.1"/>
    <property type="molecule type" value="Genomic_DNA"/>
</dbReference>
<sequence>MVQVNTTESISEATRTDGYKITVDLDKCIAAGPCSIAAPLTFLLRDSDGKAVIADPDGDTFEKVLEAARCCPILAIIIKDKNGKQIFP</sequence>
<accession>A0A0G1DAR7</accession>
<comment type="caution">
    <text evidence="1">The sequence shown here is derived from an EMBL/GenBank/DDBJ whole genome shotgun (WGS) entry which is preliminary data.</text>
</comment>
<dbReference type="Pfam" id="PF13370">
    <property type="entry name" value="Fer4_13"/>
    <property type="match status" value="1"/>
</dbReference>
<evidence type="ECO:0000313" key="1">
    <source>
        <dbReference type="EMBL" id="KKS94764.1"/>
    </source>
</evidence>
<gene>
    <name evidence="1" type="ORF">UV68_C0003G0002</name>
</gene>
<organism evidence="1 2">
    <name type="scientific">Candidatus Collierbacteria bacterium GW2011_GWC2_43_12</name>
    <dbReference type="NCBI Taxonomy" id="1618390"/>
    <lineage>
        <taxon>Bacteria</taxon>
        <taxon>Candidatus Collieribacteriota</taxon>
    </lineage>
</organism>
<name>A0A0G1DAR7_9BACT</name>
<proteinExistence type="predicted"/>